<dbReference type="STRING" id="1120923.SAMN02746095_01997"/>
<evidence type="ECO:0000259" key="1">
    <source>
        <dbReference type="Pfam" id="PF00881"/>
    </source>
</evidence>
<keyword evidence="3" id="KW-1185">Reference proteome</keyword>
<feature type="domain" description="Nitroreductase" evidence="1">
    <location>
        <begin position="17"/>
        <end position="181"/>
    </location>
</feature>
<dbReference type="SUPFAM" id="SSF55469">
    <property type="entry name" value="FMN-dependent nitroreductase-like"/>
    <property type="match status" value="1"/>
</dbReference>
<dbReference type="NCBIfam" id="TIGR02476">
    <property type="entry name" value="BluB"/>
    <property type="match status" value="1"/>
</dbReference>
<dbReference type="Gene3D" id="3.40.109.10">
    <property type="entry name" value="NADH Oxidase"/>
    <property type="match status" value="1"/>
</dbReference>
<dbReference type="InterPro" id="IPR029479">
    <property type="entry name" value="Nitroreductase"/>
</dbReference>
<protein>
    <submittedName>
        <fullName evidence="2">Cob(II) yrinic acid a,c-diamide reductase</fullName>
    </submittedName>
</protein>
<dbReference type="InterPro" id="IPR012825">
    <property type="entry name" value="BluB"/>
</dbReference>
<dbReference type="InterPro" id="IPR050627">
    <property type="entry name" value="Nitroreductase/BluB"/>
</dbReference>
<sequence length="207" mass="23322">MEFGPRQAATLAEIMLWRRDVRHFLTDPVPETVLERLRLAMDHAPSVGNARPWRVLRVESTDLRGAVRAEFERCNQDAAAHYAGPQAEAYAKLKLAGLDAAPVQLAVFTDTDPEAGHRLGRATMDLTLQQSTAMAIFALWLAARAENLGVGAVSILMPRVMERLFKVPERWEFSAYLCIGKPAFTDDTPLLHRAAWQENEETVWERR</sequence>
<dbReference type="InterPro" id="IPR000415">
    <property type="entry name" value="Nitroreductase-like"/>
</dbReference>
<dbReference type="RefSeq" id="WP_048878070.1">
    <property type="nucleotide sequence ID" value="NZ_BANC01000025.1"/>
</dbReference>
<evidence type="ECO:0000313" key="2">
    <source>
        <dbReference type="EMBL" id="GAN79627.1"/>
    </source>
</evidence>
<comment type="caution">
    <text evidence="2">The sequence shown here is derived from an EMBL/GenBank/DDBJ whole genome shotgun (WGS) entry which is preliminary data.</text>
</comment>
<dbReference type="PANTHER" id="PTHR23026:SF123">
    <property type="entry name" value="NAD(P)H NITROREDUCTASE RV3131-RELATED"/>
    <property type="match status" value="1"/>
</dbReference>
<dbReference type="AlphaFoldDB" id="A0A0D6PD96"/>
<proteinExistence type="predicted"/>
<organism evidence="2 3">
    <name type="scientific">Acidocella aminolytica 101 = DSM 11237</name>
    <dbReference type="NCBI Taxonomy" id="1120923"/>
    <lineage>
        <taxon>Bacteria</taxon>
        <taxon>Pseudomonadati</taxon>
        <taxon>Pseudomonadota</taxon>
        <taxon>Alphaproteobacteria</taxon>
        <taxon>Acetobacterales</taxon>
        <taxon>Acidocellaceae</taxon>
        <taxon>Acidocella</taxon>
    </lineage>
</organism>
<evidence type="ECO:0000313" key="3">
    <source>
        <dbReference type="Proteomes" id="UP000032668"/>
    </source>
</evidence>
<accession>A0A0D6PD96</accession>
<dbReference type="GO" id="GO:0016491">
    <property type="term" value="F:oxidoreductase activity"/>
    <property type="evidence" value="ECO:0007669"/>
    <property type="project" value="InterPro"/>
</dbReference>
<name>A0A0D6PD96_9PROT</name>
<dbReference type="PANTHER" id="PTHR23026">
    <property type="entry name" value="NADPH NITROREDUCTASE"/>
    <property type="match status" value="1"/>
</dbReference>
<reference evidence="2 3" key="1">
    <citation type="submission" date="2012-11" db="EMBL/GenBank/DDBJ databases">
        <title>Whole genome sequence of Acidocella aminolytica 101 = DSM 11237.</title>
        <authorList>
            <person name="Azuma Y."/>
            <person name="Higashiura N."/>
            <person name="Hirakawa H."/>
            <person name="Matsushita K."/>
        </authorList>
    </citation>
    <scope>NUCLEOTIDE SEQUENCE [LARGE SCALE GENOMIC DNA]</scope>
    <source>
        <strain evidence="3">101 / DSM 11237</strain>
    </source>
</reference>
<dbReference type="EMBL" id="BANC01000025">
    <property type="protein sequence ID" value="GAN79627.1"/>
    <property type="molecule type" value="Genomic_DNA"/>
</dbReference>
<dbReference type="OrthoDB" id="9773807at2"/>
<gene>
    <name evidence="2" type="ORF">Aam_025_015</name>
</gene>
<dbReference type="Proteomes" id="UP000032668">
    <property type="component" value="Unassembled WGS sequence"/>
</dbReference>
<dbReference type="Pfam" id="PF00881">
    <property type="entry name" value="Nitroreductase"/>
    <property type="match status" value="1"/>
</dbReference>